<dbReference type="GO" id="GO:0051920">
    <property type="term" value="F:peroxiredoxin activity"/>
    <property type="evidence" value="ECO:0007669"/>
    <property type="project" value="InterPro"/>
</dbReference>
<dbReference type="OrthoDB" id="122912at2"/>
<dbReference type="InterPro" id="IPR003779">
    <property type="entry name" value="CMD-like"/>
</dbReference>
<dbReference type="eggNOG" id="COG2128">
    <property type="taxonomic scope" value="Bacteria"/>
</dbReference>
<keyword evidence="3" id="KW-1185">Reference proteome</keyword>
<dbReference type="Proteomes" id="UP000019277">
    <property type="component" value="Unassembled WGS sequence"/>
</dbReference>
<dbReference type="PATRIC" id="fig|909613.9.peg.2110"/>
<proteinExistence type="predicted"/>
<dbReference type="SUPFAM" id="SSF69118">
    <property type="entry name" value="AhpD-like"/>
    <property type="match status" value="1"/>
</dbReference>
<dbReference type="EMBL" id="AYXG01000075">
    <property type="protein sequence ID" value="EWC62592.1"/>
    <property type="molecule type" value="Genomic_DNA"/>
</dbReference>
<organism evidence="2 3">
    <name type="scientific">Actinokineospora spheciospongiae</name>
    <dbReference type="NCBI Taxonomy" id="909613"/>
    <lineage>
        <taxon>Bacteria</taxon>
        <taxon>Bacillati</taxon>
        <taxon>Actinomycetota</taxon>
        <taxon>Actinomycetes</taxon>
        <taxon>Pseudonocardiales</taxon>
        <taxon>Pseudonocardiaceae</taxon>
        <taxon>Actinokineospora</taxon>
    </lineage>
</organism>
<accession>W7J0R8</accession>
<dbReference type="STRING" id="909613.UO65_2095"/>
<dbReference type="RefSeq" id="WP_035281095.1">
    <property type="nucleotide sequence ID" value="NZ_AYXG01000075.1"/>
</dbReference>
<evidence type="ECO:0000259" key="1">
    <source>
        <dbReference type="Pfam" id="PF02627"/>
    </source>
</evidence>
<gene>
    <name evidence="2" type="ORF">UO65_2095</name>
</gene>
<feature type="domain" description="Carboxymuconolactone decarboxylase-like" evidence="1">
    <location>
        <begin position="40"/>
        <end position="113"/>
    </location>
</feature>
<dbReference type="PANTHER" id="PTHR35446:SF3">
    <property type="entry name" value="CMD DOMAIN-CONTAINING PROTEIN"/>
    <property type="match status" value="1"/>
</dbReference>
<evidence type="ECO:0000313" key="3">
    <source>
        <dbReference type="Proteomes" id="UP000019277"/>
    </source>
</evidence>
<dbReference type="PANTHER" id="PTHR35446">
    <property type="entry name" value="SI:CH211-175M2.5"/>
    <property type="match status" value="1"/>
</dbReference>
<protein>
    <submittedName>
        <fullName evidence="2">Macrophage infectivity potentiator-related protein</fullName>
    </submittedName>
</protein>
<dbReference type="AlphaFoldDB" id="W7J0R8"/>
<sequence>MAFTSHTAETAPEGSRKMVEGARKKFGFIPSPVARIAESPELLATFLGNTAAFDRSSLDALEREVVIMTLATRVRCHYCVALHSATMTRQAVDAEVIGALRGGEPLADAKLEALRRFTDAVLATSGGVADEDVDAFFAAGYDQRNALDVVLGVGTYTLSTFANRLTGAPLDAPFEAHRWEPHHTGRSATA</sequence>
<dbReference type="Gene3D" id="1.20.1290.10">
    <property type="entry name" value="AhpD-like"/>
    <property type="match status" value="1"/>
</dbReference>
<name>W7J0R8_9PSEU</name>
<reference evidence="2 3" key="1">
    <citation type="journal article" date="2014" name="Genome Announc.">
        <title>Draft Genome Sequence of the Antitrypanosomally Active Sponge-Associated Bacterium Actinokineospora sp. Strain EG49.</title>
        <authorList>
            <person name="Harjes J."/>
            <person name="Ryu T."/>
            <person name="Abdelmohsen U.R."/>
            <person name="Moitinho-Silva L."/>
            <person name="Horn H."/>
            <person name="Ravasi T."/>
            <person name="Hentschel U."/>
        </authorList>
    </citation>
    <scope>NUCLEOTIDE SEQUENCE [LARGE SCALE GENOMIC DNA]</scope>
    <source>
        <strain evidence="2 3">EG49</strain>
    </source>
</reference>
<dbReference type="Pfam" id="PF02627">
    <property type="entry name" value="CMD"/>
    <property type="match status" value="1"/>
</dbReference>
<evidence type="ECO:0000313" key="2">
    <source>
        <dbReference type="EMBL" id="EWC62592.1"/>
    </source>
</evidence>
<comment type="caution">
    <text evidence="2">The sequence shown here is derived from an EMBL/GenBank/DDBJ whole genome shotgun (WGS) entry which is preliminary data.</text>
</comment>
<dbReference type="InterPro" id="IPR029032">
    <property type="entry name" value="AhpD-like"/>
</dbReference>